<dbReference type="GO" id="GO:0006508">
    <property type="term" value="P:proteolysis"/>
    <property type="evidence" value="ECO:0007669"/>
    <property type="project" value="UniProtKB-KW"/>
</dbReference>
<evidence type="ECO:0000259" key="7">
    <source>
        <dbReference type="Pfam" id="PF00082"/>
    </source>
</evidence>
<dbReference type="PROSITE" id="PS51892">
    <property type="entry name" value="SUBTILASE"/>
    <property type="match status" value="1"/>
</dbReference>
<comment type="similarity">
    <text evidence="1 5 6">Belongs to the peptidase S8 family.</text>
</comment>
<dbReference type="OrthoDB" id="206201at2759"/>
<dbReference type="Proteomes" id="UP000070444">
    <property type="component" value="Unassembled WGS sequence"/>
</dbReference>
<dbReference type="InterPro" id="IPR015500">
    <property type="entry name" value="Peptidase_S8_subtilisin-rel"/>
</dbReference>
<dbReference type="CDD" id="cd04077">
    <property type="entry name" value="Peptidases_S8_PCSK9_ProteinaseK_like"/>
    <property type="match status" value="1"/>
</dbReference>
<accession>A0A137P358</accession>
<keyword evidence="4 5" id="KW-0720">Serine protease</keyword>
<keyword evidence="2 5" id="KW-0645">Protease</keyword>
<evidence type="ECO:0000256" key="1">
    <source>
        <dbReference type="ARBA" id="ARBA00011073"/>
    </source>
</evidence>
<feature type="active site" description="Charge relay system" evidence="5">
    <location>
        <position position="7"/>
    </location>
</feature>
<evidence type="ECO:0000256" key="5">
    <source>
        <dbReference type="PROSITE-ProRule" id="PRU01240"/>
    </source>
</evidence>
<dbReference type="PRINTS" id="PR00723">
    <property type="entry name" value="SUBTILISIN"/>
</dbReference>
<dbReference type="InterPro" id="IPR050131">
    <property type="entry name" value="Peptidase_S8_subtilisin-like"/>
</dbReference>
<evidence type="ECO:0000256" key="4">
    <source>
        <dbReference type="ARBA" id="ARBA00022825"/>
    </source>
</evidence>
<evidence type="ECO:0000256" key="3">
    <source>
        <dbReference type="ARBA" id="ARBA00022801"/>
    </source>
</evidence>
<organism evidence="8 9">
    <name type="scientific">Conidiobolus coronatus (strain ATCC 28846 / CBS 209.66 / NRRL 28638)</name>
    <name type="common">Delacroixia coronata</name>
    <dbReference type="NCBI Taxonomy" id="796925"/>
    <lineage>
        <taxon>Eukaryota</taxon>
        <taxon>Fungi</taxon>
        <taxon>Fungi incertae sedis</taxon>
        <taxon>Zoopagomycota</taxon>
        <taxon>Entomophthoromycotina</taxon>
        <taxon>Entomophthoromycetes</taxon>
        <taxon>Entomophthorales</taxon>
        <taxon>Ancylistaceae</taxon>
        <taxon>Conidiobolus</taxon>
    </lineage>
</organism>
<dbReference type="EMBL" id="KQ964534">
    <property type="protein sequence ID" value="KXN69442.1"/>
    <property type="molecule type" value="Genomic_DNA"/>
</dbReference>
<dbReference type="InterPro" id="IPR036852">
    <property type="entry name" value="Peptidase_S8/S53_dom_sf"/>
</dbReference>
<dbReference type="STRING" id="796925.A0A137P358"/>
<evidence type="ECO:0000313" key="9">
    <source>
        <dbReference type="Proteomes" id="UP000070444"/>
    </source>
</evidence>
<dbReference type="PROSITE" id="PS00138">
    <property type="entry name" value="SUBTILASE_SER"/>
    <property type="match status" value="1"/>
</dbReference>
<dbReference type="PROSITE" id="PS00136">
    <property type="entry name" value="SUBTILASE_ASP"/>
    <property type="match status" value="1"/>
</dbReference>
<feature type="non-terminal residue" evidence="8">
    <location>
        <position position="1"/>
    </location>
</feature>
<dbReference type="InterPro" id="IPR023828">
    <property type="entry name" value="Peptidase_S8_Ser-AS"/>
</dbReference>
<feature type="domain" description="Peptidase S8/S53" evidence="7">
    <location>
        <begin position="3"/>
        <end position="211"/>
    </location>
</feature>
<protein>
    <submittedName>
        <fullName evidence="8">Subtilisin-like protein</fullName>
    </submittedName>
</protein>
<gene>
    <name evidence="8" type="ORF">CONCODRAFT_8124</name>
</gene>
<dbReference type="PANTHER" id="PTHR43806">
    <property type="entry name" value="PEPTIDASE S8"/>
    <property type="match status" value="1"/>
</dbReference>
<dbReference type="Pfam" id="PF00082">
    <property type="entry name" value="Peptidase_S8"/>
    <property type="match status" value="1"/>
</dbReference>
<dbReference type="InterPro" id="IPR023827">
    <property type="entry name" value="Peptidase_S8_Asp-AS"/>
</dbReference>
<reference evidence="8 9" key="1">
    <citation type="journal article" date="2015" name="Genome Biol. Evol.">
        <title>Phylogenomic analyses indicate that early fungi evolved digesting cell walls of algal ancestors of land plants.</title>
        <authorList>
            <person name="Chang Y."/>
            <person name="Wang S."/>
            <person name="Sekimoto S."/>
            <person name="Aerts A.L."/>
            <person name="Choi C."/>
            <person name="Clum A."/>
            <person name="LaButti K.M."/>
            <person name="Lindquist E.A."/>
            <person name="Yee Ngan C."/>
            <person name="Ohm R.A."/>
            <person name="Salamov A.A."/>
            <person name="Grigoriev I.V."/>
            <person name="Spatafora J.W."/>
            <person name="Berbee M.L."/>
        </authorList>
    </citation>
    <scope>NUCLEOTIDE SEQUENCE [LARGE SCALE GENOMIC DNA]</scope>
    <source>
        <strain evidence="8 9">NRRL 28638</strain>
    </source>
</reference>
<evidence type="ECO:0000256" key="6">
    <source>
        <dbReference type="RuleBase" id="RU003355"/>
    </source>
</evidence>
<dbReference type="PROSITE" id="PS00137">
    <property type="entry name" value="SUBTILASE_HIS"/>
    <property type="match status" value="1"/>
</dbReference>
<keyword evidence="3 5" id="KW-0378">Hydrolase</keyword>
<dbReference type="OMA" id="CAHANGV"/>
<keyword evidence="9" id="KW-1185">Reference proteome</keyword>
<evidence type="ECO:0000313" key="8">
    <source>
        <dbReference type="EMBL" id="KXN69442.1"/>
    </source>
</evidence>
<sequence>VNIYVVDTGVNTSHVDFEGRASWGITTAQDSEDKDNNGHGTHCAGSAASKTYGVAKKANIIAVKVLGDDGSGTTDDIAAGLEWVIKHNSGYNKKVISMSVGSRTPGDWLNDSAECAHANGVVIVVAAGNIAASNIKDEKAWFSNYGKCVDVIAPGEDILSTYIGSNTATATGSGTSMACPHVAGVAATFLSQGVEFKDIDSKIKSTATKDTITGFNQDTVNYLAYNNYKKY</sequence>
<dbReference type="GO" id="GO:0004252">
    <property type="term" value="F:serine-type endopeptidase activity"/>
    <property type="evidence" value="ECO:0007669"/>
    <property type="project" value="UniProtKB-UniRule"/>
</dbReference>
<dbReference type="Gene3D" id="3.40.50.200">
    <property type="entry name" value="Peptidase S8/S53 domain"/>
    <property type="match status" value="1"/>
</dbReference>
<dbReference type="GO" id="GO:0005615">
    <property type="term" value="C:extracellular space"/>
    <property type="evidence" value="ECO:0007669"/>
    <property type="project" value="TreeGrafter"/>
</dbReference>
<evidence type="ECO:0000256" key="2">
    <source>
        <dbReference type="ARBA" id="ARBA00022670"/>
    </source>
</evidence>
<dbReference type="AlphaFoldDB" id="A0A137P358"/>
<dbReference type="SUPFAM" id="SSF52743">
    <property type="entry name" value="Subtilisin-like"/>
    <property type="match status" value="1"/>
</dbReference>
<dbReference type="PANTHER" id="PTHR43806:SF11">
    <property type="entry name" value="CEREVISIN-RELATED"/>
    <property type="match status" value="1"/>
</dbReference>
<feature type="active site" description="Charge relay system" evidence="5">
    <location>
        <position position="39"/>
    </location>
</feature>
<name>A0A137P358_CONC2</name>
<dbReference type="InterPro" id="IPR022398">
    <property type="entry name" value="Peptidase_S8_His-AS"/>
</dbReference>
<proteinExistence type="inferred from homology"/>
<feature type="active site" description="Charge relay system" evidence="5">
    <location>
        <position position="176"/>
    </location>
</feature>
<dbReference type="InterPro" id="IPR034193">
    <property type="entry name" value="PCSK9_ProteinaseK-like"/>
</dbReference>
<dbReference type="InterPro" id="IPR000209">
    <property type="entry name" value="Peptidase_S8/S53_dom"/>
</dbReference>